<keyword evidence="1" id="KW-0472">Membrane</keyword>
<evidence type="ECO:0000256" key="1">
    <source>
        <dbReference type="SAM" id="Phobius"/>
    </source>
</evidence>
<dbReference type="Proteomes" id="UP000283523">
    <property type="component" value="Unassembled WGS sequence"/>
</dbReference>
<dbReference type="EMBL" id="QXED01000005">
    <property type="protein sequence ID" value="RIV21583.1"/>
    <property type="molecule type" value="Genomic_DNA"/>
</dbReference>
<keyword evidence="1" id="KW-0812">Transmembrane</keyword>
<evidence type="ECO:0000313" key="2">
    <source>
        <dbReference type="EMBL" id="RIV21583.1"/>
    </source>
</evidence>
<keyword evidence="1" id="KW-1133">Transmembrane helix</keyword>
<keyword evidence="3" id="KW-1185">Reference proteome</keyword>
<dbReference type="InterPro" id="IPR032593">
    <property type="entry name" value="DUF4907"/>
</dbReference>
<gene>
    <name evidence="2" type="ORF">DYU11_19475</name>
</gene>
<name>A0A418M6S0_9BACT</name>
<proteinExistence type="predicted"/>
<dbReference type="Pfam" id="PF16250">
    <property type="entry name" value="DUF4907"/>
    <property type="match status" value="1"/>
</dbReference>
<sequence>MICGSSTPTRNAIVMTKAMNRPLSTWLVLGLWAMLLGAYWLFGRHPHYELRVFQADSGWGYEIRQGATPLIYQPIVPGLPGQQRFTDEAHARRVGERVLSKLQRGEFPPTLRPEEVR</sequence>
<comment type="caution">
    <text evidence="2">The sequence shown here is derived from an EMBL/GenBank/DDBJ whole genome shotgun (WGS) entry which is preliminary data.</text>
</comment>
<organism evidence="2 3">
    <name type="scientific">Fibrisoma montanum</name>
    <dbReference type="NCBI Taxonomy" id="2305895"/>
    <lineage>
        <taxon>Bacteria</taxon>
        <taxon>Pseudomonadati</taxon>
        <taxon>Bacteroidota</taxon>
        <taxon>Cytophagia</taxon>
        <taxon>Cytophagales</taxon>
        <taxon>Spirosomataceae</taxon>
        <taxon>Fibrisoma</taxon>
    </lineage>
</organism>
<protein>
    <submittedName>
        <fullName evidence="2">DUF4907 domain-containing protein</fullName>
    </submittedName>
</protein>
<accession>A0A418M6S0</accession>
<dbReference type="AlphaFoldDB" id="A0A418M6S0"/>
<evidence type="ECO:0000313" key="3">
    <source>
        <dbReference type="Proteomes" id="UP000283523"/>
    </source>
</evidence>
<reference evidence="2 3" key="1">
    <citation type="submission" date="2018-08" db="EMBL/GenBank/DDBJ databases">
        <title>Fibrisoma montanum sp. nov., isolated from Danxia mountain soil.</title>
        <authorList>
            <person name="Huang Y."/>
        </authorList>
    </citation>
    <scope>NUCLEOTIDE SEQUENCE [LARGE SCALE GENOMIC DNA]</scope>
    <source>
        <strain evidence="2 3">HYT19</strain>
    </source>
</reference>
<feature type="transmembrane region" description="Helical" evidence="1">
    <location>
        <begin position="23"/>
        <end position="42"/>
    </location>
</feature>